<gene>
    <name evidence="3" type="ORF">Ciccas_007251</name>
</gene>
<dbReference type="InterPro" id="IPR011993">
    <property type="entry name" value="PH-like_dom_sf"/>
</dbReference>
<dbReference type="EMBL" id="JBJKFK010001085">
    <property type="protein sequence ID" value="KAL3314136.1"/>
    <property type="molecule type" value="Genomic_DNA"/>
</dbReference>
<evidence type="ECO:0000313" key="4">
    <source>
        <dbReference type="Proteomes" id="UP001626550"/>
    </source>
</evidence>
<proteinExistence type="predicted"/>
<dbReference type="AlphaFoldDB" id="A0ABD2Q7E0"/>
<comment type="caution">
    <text evidence="3">The sequence shown here is derived from an EMBL/GenBank/DDBJ whole genome shotgun (WGS) entry which is preliminary data.</text>
</comment>
<protein>
    <recommendedName>
        <fullName evidence="2">PH domain-containing protein</fullName>
    </recommendedName>
</protein>
<sequence length="239" mass="27753">MDNDSELYIGMNQEQNYGNPKFPTEPKTRYLPLVEDDTFDLRQHLETVCKHDLLREGIKGQITVLSDQCYGYLLKLFSARKPNETEIRSASCTPRGVASGPIESPRNTKRFLHPLAFLKRPWRKRWFLLDRKRRLLTYYTNQVKSHGNSIKPRGLISFADIVDVYPDHYDNNEDGASFCIQLVADTRGLSGQTKSFWLRACNHYLMRLWVDAIFTCAGAYTIFKQPTLHNVRKNNGFLQ</sequence>
<dbReference type="Pfam" id="PF00169">
    <property type="entry name" value="PH"/>
    <property type="match status" value="1"/>
</dbReference>
<dbReference type="Gene3D" id="2.30.29.30">
    <property type="entry name" value="Pleckstrin-homology domain (PH domain)/Phosphotyrosine-binding domain (PTB)"/>
    <property type="match status" value="1"/>
</dbReference>
<feature type="region of interest" description="Disordered" evidence="1">
    <location>
        <begin position="1"/>
        <end position="24"/>
    </location>
</feature>
<dbReference type="Proteomes" id="UP001626550">
    <property type="component" value="Unassembled WGS sequence"/>
</dbReference>
<evidence type="ECO:0000259" key="2">
    <source>
        <dbReference type="PROSITE" id="PS50003"/>
    </source>
</evidence>
<dbReference type="PROSITE" id="PS50003">
    <property type="entry name" value="PH_DOMAIN"/>
    <property type="match status" value="1"/>
</dbReference>
<evidence type="ECO:0000313" key="3">
    <source>
        <dbReference type="EMBL" id="KAL3314136.1"/>
    </source>
</evidence>
<evidence type="ECO:0000256" key="1">
    <source>
        <dbReference type="SAM" id="MobiDB-lite"/>
    </source>
</evidence>
<dbReference type="SUPFAM" id="SSF50729">
    <property type="entry name" value="PH domain-like"/>
    <property type="match status" value="1"/>
</dbReference>
<keyword evidence="4" id="KW-1185">Reference proteome</keyword>
<organism evidence="3 4">
    <name type="scientific">Cichlidogyrus casuarinus</name>
    <dbReference type="NCBI Taxonomy" id="1844966"/>
    <lineage>
        <taxon>Eukaryota</taxon>
        <taxon>Metazoa</taxon>
        <taxon>Spiralia</taxon>
        <taxon>Lophotrochozoa</taxon>
        <taxon>Platyhelminthes</taxon>
        <taxon>Monogenea</taxon>
        <taxon>Monopisthocotylea</taxon>
        <taxon>Dactylogyridea</taxon>
        <taxon>Ancyrocephalidae</taxon>
        <taxon>Cichlidogyrus</taxon>
    </lineage>
</organism>
<reference evidence="3 4" key="1">
    <citation type="submission" date="2024-11" db="EMBL/GenBank/DDBJ databases">
        <title>Adaptive evolution of stress response genes in parasites aligns with host niche diversity.</title>
        <authorList>
            <person name="Hahn C."/>
            <person name="Resl P."/>
        </authorList>
    </citation>
    <scope>NUCLEOTIDE SEQUENCE [LARGE SCALE GENOMIC DNA]</scope>
    <source>
        <strain evidence="3">EGGRZ-B1_66</strain>
        <tissue evidence="3">Body</tissue>
    </source>
</reference>
<name>A0ABD2Q7E0_9PLAT</name>
<dbReference type="SMART" id="SM00233">
    <property type="entry name" value="PH"/>
    <property type="match status" value="1"/>
</dbReference>
<dbReference type="PANTHER" id="PTHR12156:SF5">
    <property type="entry name" value="FI18040P1"/>
    <property type="match status" value="1"/>
</dbReference>
<accession>A0ABD2Q7E0</accession>
<dbReference type="InterPro" id="IPR001849">
    <property type="entry name" value="PH_domain"/>
</dbReference>
<feature type="domain" description="PH" evidence="2">
    <location>
        <begin position="95"/>
        <end position="218"/>
    </location>
</feature>
<dbReference type="PANTHER" id="PTHR12156">
    <property type="entry name" value="PLECKSTRIN HOMOLOGY-LIKE DOMAIN, FAMILY B, MEMBER 3"/>
    <property type="match status" value="1"/>
</dbReference>
<dbReference type="InterPro" id="IPR052212">
    <property type="entry name" value="PH-like_domain"/>
</dbReference>